<keyword evidence="3" id="KW-0813">Transport</keyword>
<dbReference type="PANTHER" id="PTHR31585:SF11">
    <property type="entry name" value="FOLATE-BIOPTERIN TRANSPORTER 3-RELATED"/>
    <property type="match status" value="1"/>
</dbReference>
<dbReference type="Gene3D" id="1.20.1250.20">
    <property type="entry name" value="MFS general substrate transporter like domains"/>
    <property type="match status" value="1"/>
</dbReference>
<dbReference type="OMA" id="MTIDACV"/>
<dbReference type="Proteomes" id="UP000215914">
    <property type="component" value="Chromosome 11"/>
</dbReference>
<feature type="transmembrane region" description="Helical" evidence="8">
    <location>
        <begin position="207"/>
        <end position="230"/>
    </location>
</feature>
<evidence type="ECO:0000256" key="1">
    <source>
        <dbReference type="ARBA" id="ARBA00004141"/>
    </source>
</evidence>
<evidence type="ECO:0000313" key="10">
    <source>
        <dbReference type="EMBL" id="OTG09193.1"/>
    </source>
</evidence>
<dbReference type="STRING" id="4232.A0A251TEN7"/>
<evidence type="ECO:0000256" key="6">
    <source>
        <dbReference type="ARBA" id="ARBA00023136"/>
    </source>
</evidence>
<dbReference type="InParanoid" id="A0A251TEN7"/>
<evidence type="ECO:0000313" key="11">
    <source>
        <dbReference type="Proteomes" id="UP000215914"/>
    </source>
</evidence>
<reference evidence="9" key="3">
    <citation type="submission" date="2020-06" db="EMBL/GenBank/DDBJ databases">
        <title>Helianthus annuus Genome sequencing and assembly Release 2.</title>
        <authorList>
            <person name="Gouzy J."/>
            <person name="Langlade N."/>
            <person name="Munos S."/>
        </authorList>
    </citation>
    <scope>NUCLEOTIDE SEQUENCE</scope>
    <source>
        <tissue evidence="9">Leaves</tissue>
    </source>
</reference>
<evidence type="ECO:0000256" key="4">
    <source>
        <dbReference type="ARBA" id="ARBA00022692"/>
    </source>
</evidence>
<evidence type="ECO:0000256" key="8">
    <source>
        <dbReference type="SAM" id="Phobius"/>
    </source>
</evidence>
<evidence type="ECO:0000256" key="2">
    <source>
        <dbReference type="ARBA" id="ARBA00007015"/>
    </source>
</evidence>
<dbReference type="AlphaFoldDB" id="A0A251TEN7"/>
<proteinExistence type="inferred from homology"/>
<organism evidence="10 11">
    <name type="scientific">Helianthus annuus</name>
    <name type="common">Common sunflower</name>
    <dbReference type="NCBI Taxonomy" id="4232"/>
    <lineage>
        <taxon>Eukaryota</taxon>
        <taxon>Viridiplantae</taxon>
        <taxon>Streptophyta</taxon>
        <taxon>Embryophyta</taxon>
        <taxon>Tracheophyta</taxon>
        <taxon>Spermatophyta</taxon>
        <taxon>Magnoliopsida</taxon>
        <taxon>eudicotyledons</taxon>
        <taxon>Gunneridae</taxon>
        <taxon>Pentapetalae</taxon>
        <taxon>asterids</taxon>
        <taxon>campanulids</taxon>
        <taxon>Asterales</taxon>
        <taxon>Asteraceae</taxon>
        <taxon>Asteroideae</taxon>
        <taxon>Heliantheae alliance</taxon>
        <taxon>Heliantheae</taxon>
        <taxon>Helianthus</taxon>
    </lineage>
</organism>
<dbReference type="GO" id="GO:0008517">
    <property type="term" value="F:folic acid transmembrane transporter activity"/>
    <property type="evidence" value="ECO:0000318"/>
    <property type="project" value="GO_Central"/>
</dbReference>
<dbReference type="GO" id="GO:0098838">
    <property type="term" value="P:folate transmembrane transport"/>
    <property type="evidence" value="ECO:0000318"/>
    <property type="project" value="GO_Central"/>
</dbReference>
<dbReference type="EMBL" id="CM007900">
    <property type="protein sequence ID" value="OTG09193.1"/>
    <property type="molecule type" value="Genomic_DNA"/>
</dbReference>
<dbReference type="InterPro" id="IPR036259">
    <property type="entry name" value="MFS_trans_sf"/>
</dbReference>
<protein>
    <submittedName>
        <fullName evidence="9">MFS transporter superfamily, biopterin transporter family</fullName>
    </submittedName>
    <submittedName>
        <fullName evidence="10">Putative folate-biopterin transporter, Major facilitator superfamily domain protein</fullName>
    </submittedName>
</protein>
<keyword evidence="4 8" id="KW-0812">Transmembrane</keyword>
<gene>
    <name evidence="10" type="ORF">HannXRQ_Chr11g0350231</name>
    <name evidence="9" type="ORF">HanXRQr2_Chr11g0515101</name>
</gene>
<dbReference type="PANTHER" id="PTHR31585">
    <property type="entry name" value="FOLATE-BIOPTERIN TRANSPORTER 1, CHLOROPLASTIC"/>
    <property type="match status" value="1"/>
</dbReference>
<feature type="transmembrane region" description="Helical" evidence="8">
    <location>
        <begin position="15"/>
        <end position="36"/>
    </location>
</feature>
<dbReference type="Gramene" id="mRNA:HanXRQr2_Chr11g0515101">
    <property type="protein sequence ID" value="mRNA:HanXRQr2_Chr11g0515101"/>
    <property type="gene ID" value="HanXRQr2_Chr11g0515101"/>
</dbReference>
<evidence type="ECO:0000256" key="7">
    <source>
        <dbReference type="ARBA" id="ARBA00044504"/>
    </source>
</evidence>
<keyword evidence="6 8" id="KW-0472">Membrane</keyword>
<accession>A0A251TEN7</accession>
<dbReference type="Pfam" id="PF03092">
    <property type="entry name" value="BT1"/>
    <property type="match status" value="1"/>
</dbReference>
<evidence type="ECO:0000256" key="5">
    <source>
        <dbReference type="ARBA" id="ARBA00022989"/>
    </source>
</evidence>
<dbReference type="GO" id="GO:0016020">
    <property type="term" value="C:membrane"/>
    <property type="evidence" value="ECO:0007669"/>
    <property type="project" value="UniProtKB-SubCell"/>
</dbReference>
<dbReference type="SUPFAM" id="SSF103473">
    <property type="entry name" value="MFS general substrate transporter"/>
    <property type="match status" value="1"/>
</dbReference>
<dbReference type="EMBL" id="MNCJ02000326">
    <property type="protein sequence ID" value="KAF5784053.1"/>
    <property type="molecule type" value="Genomic_DNA"/>
</dbReference>
<comment type="similarity">
    <text evidence="2">Belongs to the major facilitator superfamily. Folate-biopterin transporter (TC 2.A.71) family.</text>
</comment>
<reference evidence="9 11" key="1">
    <citation type="journal article" date="2017" name="Nature">
        <title>The sunflower genome provides insights into oil metabolism, flowering and Asterid evolution.</title>
        <authorList>
            <person name="Badouin H."/>
            <person name="Gouzy J."/>
            <person name="Grassa C.J."/>
            <person name="Murat F."/>
            <person name="Staton S.E."/>
            <person name="Cottret L."/>
            <person name="Lelandais-Briere C."/>
            <person name="Owens G.L."/>
            <person name="Carrere S."/>
            <person name="Mayjonade B."/>
            <person name="Legrand L."/>
            <person name="Gill N."/>
            <person name="Kane N.C."/>
            <person name="Bowers J.E."/>
            <person name="Hubner S."/>
            <person name="Bellec A."/>
            <person name="Berard A."/>
            <person name="Berges H."/>
            <person name="Blanchet N."/>
            <person name="Boniface M.C."/>
            <person name="Brunel D."/>
            <person name="Catrice O."/>
            <person name="Chaidir N."/>
            <person name="Claudel C."/>
            <person name="Donnadieu C."/>
            <person name="Faraut T."/>
            <person name="Fievet G."/>
            <person name="Helmstetter N."/>
            <person name="King M."/>
            <person name="Knapp S.J."/>
            <person name="Lai Z."/>
            <person name="Le Paslier M.C."/>
            <person name="Lippi Y."/>
            <person name="Lorenzon L."/>
            <person name="Mandel J.R."/>
            <person name="Marage G."/>
            <person name="Marchand G."/>
            <person name="Marquand E."/>
            <person name="Bret-Mestries E."/>
            <person name="Morien E."/>
            <person name="Nambeesan S."/>
            <person name="Nguyen T."/>
            <person name="Pegot-Espagnet P."/>
            <person name="Pouilly N."/>
            <person name="Raftis F."/>
            <person name="Sallet E."/>
            <person name="Schiex T."/>
            <person name="Thomas J."/>
            <person name="Vandecasteele C."/>
            <person name="Vares D."/>
            <person name="Vear F."/>
            <person name="Vautrin S."/>
            <person name="Crespi M."/>
            <person name="Mangin B."/>
            <person name="Burke J.M."/>
            <person name="Salse J."/>
            <person name="Munos S."/>
            <person name="Vincourt P."/>
            <person name="Rieseberg L.H."/>
            <person name="Langlade N.B."/>
        </authorList>
    </citation>
    <scope>NUCLEOTIDE SEQUENCE [LARGE SCALE GENOMIC DNA]</scope>
    <source>
        <strain evidence="11">cv. SF193</strain>
        <tissue evidence="9">Leaves</tissue>
    </source>
</reference>
<sequence length="233" mass="25453">MTDIVPIFRLRRRPYFIFAGLVGSIAMLIPAFSTNLPAVCAILSFMTIDACVTENSISHPSLAGDMQSLCGVSSSIGQLVGFGLSGVLVCSYNRTPGCGLVILVGLMLQEPLVHSYSHKRVRQKFLDAMVTALKTPEVWRPCLYMYLSLALGVSIHEGMFYWYTDAKTGPSFSQEVIGSIFSVGAVGSLLGVLLYQNVFRSHPFRGVLFWTQLLYGASSLLDLALATYPITYS</sequence>
<feature type="transmembrane region" description="Helical" evidence="8">
    <location>
        <begin position="143"/>
        <end position="164"/>
    </location>
</feature>
<comment type="similarity">
    <text evidence="7">Belongs to the major facilitator superfamily. Phosphate:H(+) symporter (TC 2.A.1.9) family.</text>
</comment>
<feature type="transmembrane region" description="Helical" evidence="8">
    <location>
        <begin position="176"/>
        <end position="195"/>
    </location>
</feature>
<evidence type="ECO:0000256" key="3">
    <source>
        <dbReference type="ARBA" id="ARBA00022448"/>
    </source>
</evidence>
<evidence type="ECO:0000313" key="9">
    <source>
        <dbReference type="EMBL" id="KAF5784053.1"/>
    </source>
</evidence>
<keyword evidence="11" id="KW-1185">Reference proteome</keyword>
<name>A0A251TEN7_HELAN</name>
<keyword evidence="5 8" id="KW-1133">Transmembrane helix</keyword>
<reference evidence="10" key="2">
    <citation type="submission" date="2017-02" db="EMBL/GenBank/DDBJ databases">
        <title>Sunflower complete genome.</title>
        <authorList>
            <person name="Langlade N."/>
            <person name="Munos S."/>
        </authorList>
    </citation>
    <scope>NUCLEOTIDE SEQUENCE [LARGE SCALE GENOMIC DNA]</scope>
    <source>
        <tissue evidence="10">Leaves</tissue>
    </source>
</reference>
<dbReference type="InterPro" id="IPR039309">
    <property type="entry name" value="BT1"/>
</dbReference>
<comment type="subcellular location">
    <subcellularLocation>
        <location evidence="1">Membrane</location>
        <topology evidence="1">Multi-pass membrane protein</topology>
    </subcellularLocation>
</comment>